<evidence type="ECO:0000256" key="1">
    <source>
        <dbReference type="ARBA" id="ARBA00004651"/>
    </source>
</evidence>
<keyword evidence="8 14" id="KW-0479">Metal-binding</keyword>
<keyword evidence="10 14" id="KW-0560">Oxidoreductase</keyword>
<keyword evidence="6 14" id="KW-0349">Heme</keyword>
<comment type="similarity">
    <text evidence="3 14 15">Belongs to the HemJ family.</text>
</comment>
<keyword evidence="5 14" id="KW-1003">Cell membrane</keyword>
<dbReference type="PANTHER" id="PTHR40255:SF1">
    <property type="entry name" value="PROTOPORPHYRINOGEN IX OXIDASE"/>
    <property type="match status" value="1"/>
</dbReference>
<dbReference type="GO" id="GO:0070818">
    <property type="term" value="F:protoporphyrinogen oxidase activity"/>
    <property type="evidence" value="ECO:0007669"/>
    <property type="project" value="UniProtKB-UniRule"/>
</dbReference>
<evidence type="ECO:0000256" key="6">
    <source>
        <dbReference type="ARBA" id="ARBA00022617"/>
    </source>
</evidence>
<dbReference type="PANTHER" id="PTHR40255">
    <property type="entry name" value="UPF0093 MEMBRANE PROTEIN SLR1790"/>
    <property type="match status" value="1"/>
</dbReference>
<evidence type="ECO:0000256" key="15">
    <source>
        <dbReference type="PIRNR" id="PIRNR004638"/>
    </source>
</evidence>
<evidence type="ECO:0000256" key="9">
    <source>
        <dbReference type="ARBA" id="ARBA00022989"/>
    </source>
</evidence>
<dbReference type="GO" id="GO:0006782">
    <property type="term" value="P:protoporphyrinogen IX biosynthetic process"/>
    <property type="evidence" value="ECO:0007669"/>
    <property type="project" value="UniProtKB-UniRule"/>
</dbReference>
<comment type="subunit">
    <text evidence="14">Homodimer.</text>
</comment>
<dbReference type="PIRSF" id="PIRSF004638">
    <property type="entry name" value="UCP004638"/>
    <property type="match status" value="1"/>
</dbReference>
<comment type="function">
    <text evidence="14 15">Catalyzes the oxidation of protoporphyrinogen IX to protoporphyrin IX.</text>
</comment>
<dbReference type="RefSeq" id="WP_264712205.1">
    <property type="nucleotide sequence ID" value="NZ_JAPDNT010000001.1"/>
</dbReference>
<feature type="binding site" description="axial binding residue" evidence="14">
    <location>
        <position position="94"/>
    </location>
    <ligand>
        <name>heme</name>
        <dbReference type="ChEBI" id="CHEBI:30413"/>
    </ligand>
    <ligandPart>
        <name>Fe</name>
        <dbReference type="ChEBI" id="CHEBI:18248"/>
    </ligandPart>
</feature>
<feature type="transmembrane region" description="Helical" evidence="14">
    <location>
        <begin position="62"/>
        <end position="84"/>
    </location>
</feature>
<reference evidence="16" key="2">
    <citation type="submission" date="2022-10" db="EMBL/GenBank/DDBJ databases">
        <authorList>
            <person name="Trinh H.N."/>
        </authorList>
    </citation>
    <scope>NUCLEOTIDE SEQUENCE</scope>
    <source>
        <strain evidence="16">RN2-1</strain>
    </source>
</reference>
<evidence type="ECO:0000256" key="13">
    <source>
        <dbReference type="ARBA" id="ARBA00048390"/>
    </source>
</evidence>
<keyword evidence="7 14" id="KW-0812">Transmembrane</keyword>
<gene>
    <name evidence="16" type="primary">hemJ</name>
    <name evidence="16" type="ORF">OL599_03455</name>
</gene>
<evidence type="ECO:0000256" key="4">
    <source>
        <dbReference type="ARBA" id="ARBA00017504"/>
    </source>
</evidence>
<dbReference type="InterPro" id="IPR005265">
    <property type="entry name" value="HemJ-like"/>
</dbReference>
<evidence type="ECO:0000313" key="16">
    <source>
        <dbReference type="EMBL" id="MCW3473624.1"/>
    </source>
</evidence>
<dbReference type="Proteomes" id="UP001165679">
    <property type="component" value="Unassembled WGS sequence"/>
</dbReference>
<dbReference type="EC" id="1.3.99.-" evidence="14 15"/>
<keyword evidence="17" id="KW-1185">Reference proteome</keyword>
<evidence type="ECO:0000256" key="14">
    <source>
        <dbReference type="HAMAP-Rule" id="MF_02239"/>
    </source>
</evidence>
<name>A0AA41YHR1_9PROT</name>
<accession>A0AA41YHR1</accession>
<evidence type="ECO:0000256" key="11">
    <source>
        <dbReference type="ARBA" id="ARBA00023004"/>
    </source>
</evidence>
<comment type="caution">
    <text evidence="16">The sequence shown here is derived from an EMBL/GenBank/DDBJ whole genome shotgun (WGS) entry which is preliminary data.</text>
</comment>
<dbReference type="EMBL" id="JAPDNT010000001">
    <property type="protein sequence ID" value="MCW3473624.1"/>
    <property type="molecule type" value="Genomic_DNA"/>
</dbReference>
<dbReference type="AlphaFoldDB" id="A0AA41YHR1"/>
<organism evidence="16 17">
    <name type="scientific">Limobrevibacterium gyesilva</name>
    <dbReference type="NCBI Taxonomy" id="2991712"/>
    <lineage>
        <taxon>Bacteria</taxon>
        <taxon>Pseudomonadati</taxon>
        <taxon>Pseudomonadota</taxon>
        <taxon>Alphaproteobacteria</taxon>
        <taxon>Acetobacterales</taxon>
        <taxon>Acetobacteraceae</taxon>
        <taxon>Limobrevibacterium</taxon>
    </lineage>
</organism>
<evidence type="ECO:0000256" key="12">
    <source>
        <dbReference type="ARBA" id="ARBA00023136"/>
    </source>
</evidence>
<keyword evidence="12 14" id="KW-0472">Membrane</keyword>
<dbReference type="GO" id="GO:0046872">
    <property type="term" value="F:metal ion binding"/>
    <property type="evidence" value="ECO:0007669"/>
    <property type="project" value="UniProtKB-UniRule"/>
</dbReference>
<sequence length="150" mass="17370">MTLDFLAPAYPWIKALHVISMIAWMAGMLYLPRLYVYHCAVPRGSAESERFKVMERRLLKQIINPAMIATFAFGILLALTPGIIDWHAGWWHVKLTAVILMSGFHGAASKWRRDFRDDRNTRPQRFYRIANEVPTLLMVVIVVMVIVRPF</sequence>
<evidence type="ECO:0000256" key="2">
    <source>
        <dbReference type="ARBA" id="ARBA00005073"/>
    </source>
</evidence>
<evidence type="ECO:0000313" key="17">
    <source>
        <dbReference type="Proteomes" id="UP001165679"/>
    </source>
</evidence>
<evidence type="ECO:0000256" key="8">
    <source>
        <dbReference type="ARBA" id="ARBA00022723"/>
    </source>
</evidence>
<evidence type="ECO:0000256" key="3">
    <source>
        <dbReference type="ARBA" id="ARBA00006501"/>
    </source>
</evidence>
<comment type="subcellular location">
    <subcellularLocation>
        <location evidence="1 14">Cell membrane</location>
        <topology evidence="1 14">Multi-pass membrane protein</topology>
    </subcellularLocation>
</comment>
<protein>
    <recommendedName>
        <fullName evidence="4 14">Protoporphyrinogen IX oxidase</fullName>
        <shortName evidence="14">PPO</shortName>
        <ecNumber evidence="14 15">1.3.99.-</ecNumber>
    </recommendedName>
</protein>
<proteinExistence type="inferred from homology"/>
<evidence type="ECO:0000256" key="10">
    <source>
        <dbReference type="ARBA" id="ARBA00023002"/>
    </source>
</evidence>
<feature type="transmembrane region" description="Helical" evidence="14">
    <location>
        <begin position="90"/>
        <end position="108"/>
    </location>
</feature>
<comment type="cofactor">
    <cofactor evidence="14 15">
        <name>heme b</name>
        <dbReference type="ChEBI" id="CHEBI:60344"/>
    </cofactor>
    <text evidence="14 15">Binds 1 heme b (iron(II)-protoporphyrin IX) group per subunit.</text>
</comment>
<dbReference type="Pfam" id="PF03653">
    <property type="entry name" value="UPF0093"/>
    <property type="match status" value="1"/>
</dbReference>
<feature type="transmembrane region" description="Helical" evidence="14">
    <location>
        <begin position="12"/>
        <end position="31"/>
    </location>
</feature>
<keyword evidence="9 14" id="KW-1133">Transmembrane helix</keyword>
<evidence type="ECO:0000256" key="5">
    <source>
        <dbReference type="ARBA" id="ARBA00022475"/>
    </source>
</evidence>
<dbReference type="GO" id="GO:0005886">
    <property type="term" value="C:plasma membrane"/>
    <property type="evidence" value="ECO:0007669"/>
    <property type="project" value="UniProtKB-SubCell"/>
</dbReference>
<comment type="catalytic activity">
    <reaction evidence="13 14 15">
        <text>protoporphyrinogen IX + 3 A = protoporphyrin IX + 3 AH2</text>
        <dbReference type="Rhea" id="RHEA:62000"/>
        <dbReference type="ChEBI" id="CHEBI:13193"/>
        <dbReference type="ChEBI" id="CHEBI:17499"/>
        <dbReference type="ChEBI" id="CHEBI:57306"/>
        <dbReference type="ChEBI" id="CHEBI:57307"/>
    </reaction>
</comment>
<reference evidence="16" key="1">
    <citation type="submission" date="2022-09" db="EMBL/GenBank/DDBJ databases">
        <title>Rhodovastum sp. nov. RN2-1 isolated from soil in Seongnam, South Korea.</title>
        <authorList>
            <person name="Le N.T."/>
        </authorList>
    </citation>
    <scope>NUCLEOTIDE SEQUENCE</scope>
    <source>
        <strain evidence="16">RN2-1</strain>
    </source>
</reference>
<feature type="transmembrane region" description="Helical" evidence="14">
    <location>
        <begin position="129"/>
        <end position="147"/>
    </location>
</feature>
<comment type="pathway">
    <text evidence="2 14 15">Porphyrin-containing compound metabolism; protoporphyrin-IX biosynthesis; protoporphyrin-IX from protoporphyrinogen-IX: step 1/1.</text>
</comment>
<dbReference type="NCBIfam" id="TIGR00701">
    <property type="entry name" value="protoporphyrinogen oxidase HemJ"/>
    <property type="match status" value="1"/>
</dbReference>
<dbReference type="HAMAP" id="MF_02239">
    <property type="entry name" value="HemJ"/>
    <property type="match status" value="1"/>
</dbReference>
<feature type="binding site" description="axial binding residue" evidence="14">
    <location>
        <position position="17"/>
    </location>
    <ligand>
        <name>heme</name>
        <dbReference type="ChEBI" id="CHEBI:30413"/>
    </ligand>
    <ligandPart>
        <name>Fe</name>
        <dbReference type="ChEBI" id="CHEBI:18248"/>
    </ligandPart>
</feature>
<evidence type="ECO:0000256" key="7">
    <source>
        <dbReference type="ARBA" id="ARBA00022692"/>
    </source>
</evidence>
<keyword evidence="11 14" id="KW-0408">Iron</keyword>